<sequence>MKRVQAGLRAAVLAPLVFVGSGLAAADTVATTVYARVGSGYQRAQAKDGSYKEEYYALSNGGRIAGTTSDNTIDRVTYPEVAEITARFLAQQNYHYAQSKEQAKLLLVLNWGETLSFNGMNYNYAVQQLSRAAEMLAKDKMYANQSGAAERDIAMGEPSTKVDAMAEYLLMLRMENKVRDDINLPNAKILGYLDAINEADGIQRWAGGGDNYNDLLAELEEPRYYIVITAYDFPELLKGGKKRLLWQTRVSVRSPGNSFDQSFVPMLKSASPYFGRDSGKLVRTEQEKAKVELGDLKFLGEVKDKPVESQTKESK</sequence>
<comment type="caution">
    <text evidence="2">The sequence shown here is derived from an EMBL/GenBank/DDBJ whole genome shotgun (WGS) entry which is preliminary data.</text>
</comment>
<dbReference type="RefSeq" id="WP_129048856.1">
    <property type="nucleotide sequence ID" value="NZ_SDHX01000002.1"/>
</dbReference>
<dbReference type="OrthoDB" id="195879at2"/>
<feature type="signal peptide" evidence="1">
    <location>
        <begin position="1"/>
        <end position="26"/>
    </location>
</feature>
<keyword evidence="3" id="KW-1185">Reference proteome</keyword>
<keyword evidence="1" id="KW-0732">Signal</keyword>
<feature type="chain" id="PRO_5020539127" evidence="1">
    <location>
        <begin position="27"/>
        <end position="315"/>
    </location>
</feature>
<dbReference type="Proteomes" id="UP000290218">
    <property type="component" value="Unassembled WGS sequence"/>
</dbReference>
<proteinExistence type="predicted"/>
<name>A0A4Q1C4E8_9BACT</name>
<reference evidence="2 3" key="1">
    <citation type="submission" date="2019-01" db="EMBL/GenBank/DDBJ databases">
        <title>Lacunisphaera sp. strain TWA-58.</title>
        <authorList>
            <person name="Chen W.-M."/>
        </authorList>
    </citation>
    <scope>NUCLEOTIDE SEQUENCE [LARGE SCALE GENOMIC DNA]</scope>
    <source>
        <strain evidence="2 3">TWA-58</strain>
    </source>
</reference>
<dbReference type="AlphaFoldDB" id="A0A4Q1C4E8"/>
<protein>
    <submittedName>
        <fullName evidence="2">Uncharacterized protein</fullName>
    </submittedName>
</protein>
<accession>A0A4Q1C4E8</accession>
<evidence type="ECO:0000313" key="3">
    <source>
        <dbReference type="Proteomes" id="UP000290218"/>
    </source>
</evidence>
<organism evidence="2 3">
    <name type="scientific">Oleiharenicola lentus</name>
    <dbReference type="NCBI Taxonomy" id="2508720"/>
    <lineage>
        <taxon>Bacteria</taxon>
        <taxon>Pseudomonadati</taxon>
        <taxon>Verrucomicrobiota</taxon>
        <taxon>Opitutia</taxon>
        <taxon>Opitutales</taxon>
        <taxon>Opitutaceae</taxon>
        <taxon>Oleiharenicola</taxon>
    </lineage>
</organism>
<evidence type="ECO:0000313" key="2">
    <source>
        <dbReference type="EMBL" id="RXK53267.1"/>
    </source>
</evidence>
<evidence type="ECO:0000256" key="1">
    <source>
        <dbReference type="SAM" id="SignalP"/>
    </source>
</evidence>
<dbReference type="EMBL" id="SDHX01000002">
    <property type="protein sequence ID" value="RXK53267.1"/>
    <property type="molecule type" value="Genomic_DNA"/>
</dbReference>
<gene>
    <name evidence="2" type="ORF">ESB00_16340</name>
</gene>